<organism evidence="4 5">
    <name type="scientific">Streptomyces boetiae</name>
    <dbReference type="NCBI Taxonomy" id="3075541"/>
    <lineage>
        <taxon>Bacteria</taxon>
        <taxon>Bacillati</taxon>
        <taxon>Actinomycetota</taxon>
        <taxon>Actinomycetes</taxon>
        <taxon>Kitasatosporales</taxon>
        <taxon>Streptomycetaceae</taxon>
        <taxon>Streptomyces</taxon>
    </lineage>
</organism>
<dbReference type="Proteomes" id="UP001183388">
    <property type="component" value="Unassembled WGS sequence"/>
</dbReference>
<dbReference type="RefSeq" id="WP_311632515.1">
    <property type="nucleotide sequence ID" value="NZ_JAVREN010000040.1"/>
</dbReference>
<keyword evidence="5" id="KW-1185">Reference proteome</keyword>
<evidence type="ECO:0000256" key="1">
    <source>
        <dbReference type="ARBA" id="ARBA00022679"/>
    </source>
</evidence>
<feature type="domain" description="Erythromycin biosynthesis protein CIII-like C-terminal" evidence="3">
    <location>
        <begin position="299"/>
        <end position="406"/>
    </location>
</feature>
<dbReference type="PANTHER" id="PTHR48050:SF13">
    <property type="entry name" value="STEROL 3-BETA-GLUCOSYLTRANSFERASE UGT80A2"/>
    <property type="match status" value="1"/>
</dbReference>
<dbReference type="InterPro" id="IPR002213">
    <property type="entry name" value="UDP_glucos_trans"/>
</dbReference>
<reference evidence="5" key="1">
    <citation type="submission" date="2023-07" db="EMBL/GenBank/DDBJ databases">
        <title>30 novel species of actinomycetes from the DSMZ collection.</title>
        <authorList>
            <person name="Nouioui I."/>
        </authorList>
    </citation>
    <scope>NUCLEOTIDE SEQUENCE [LARGE SCALE GENOMIC DNA]</scope>
    <source>
        <strain evidence="5">DSM 44917</strain>
    </source>
</reference>
<evidence type="ECO:0000313" key="4">
    <source>
        <dbReference type="EMBL" id="MDT0309551.1"/>
    </source>
</evidence>
<dbReference type="SUPFAM" id="SSF53756">
    <property type="entry name" value="UDP-Glycosyltransferase/glycogen phosphorylase"/>
    <property type="match status" value="1"/>
</dbReference>
<dbReference type="InterPro" id="IPR010610">
    <property type="entry name" value="EryCIII-like_C"/>
</dbReference>
<name>A0ABU2LDI9_9ACTN</name>
<evidence type="ECO:0000259" key="2">
    <source>
        <dbReference type="Pfam" id="PF03033"/>
    </source>
</evidence>
<dbReference type="Gene3D" id="3.40.50.2000">
    <property type="entry name" value="Glycogen Phosphorylase B"/>
    <property type="match status" value="2"/>
</dbReference>
<sequence length="419" mass="44274">MRVLMVTAGATGDVLPYTGLAARLAEAGHRPVIATHGDFAPLVRERGLEFRSFGDEEAGHEEHTFGRGSRELVPNARRTADLVRNLDHGIEAMRAVMAEGADVVLLSTTSTPLGWHAAEAAGGLPTVGVFLQPAHPTREWPPAFLSGRRSLGGWGNAAAAGAAHAAIDRATAGAAKRFRARHGLPPVPARAFRRRVEERHWPVCYGFSPTVVPRPADWRPGLEVVGYWWPRRPTGWEPPPGLQEFLEAGPPPVLIGFGSTAIDAGHRGRVAEALRGALRLAGVRGVVQSGWAGLSVADDHVFPVGAVPHDWLMPRVAAVVHHGGAGTTAAALRAGVPAVTVPAGMDRPFWAERQVALGTSPGWVPIARLGAERLAELIRRAVSGKGHRERAREVAEALAAEDGAARVLETALRAAAPAG</sequence>
<keyword evidence="1" id="KW-0808">Transferase</keyword>
<dbReference type="CDD" id="cd03784">
    <property type="entry name" value="GT1_Gtf-like"/>
    <property type="match status" value="1"/>
</dbReference>
<protein>
    <submittedName>
        <fullName evidence="4">Glycosyltransferase</fullName>
    </submittedName>
</protein>
<dbReference type="InterPro" id="IPR004276">
    <property type="entry name" value="GlycoTrans_28_N"/>
</dbReference>
<evidence type="ECO:0000313" key="5">
    <source>
        <dbReference type="Proteomes" id="UP001183388"/>
    </source>
</evidence>
<dbReference type="EMBL" id="JAVREN010000040">
    <property type="protein sequence ID" value="MDT0309551.1"/>
    <property type="molecule type" value="Genomic_DNA"/>
</dbReference>
<dbReference type="PANTHER" id="PTHR48050">
    <property type="entry name" value="STEROL 3-BETA-GLUCOSYLTRANSFERASE"/>
    <property type="match status" value="1"/>
</dbReference>
<gene>
    <name evidence="4" type="ORF">RM780_21700</name>
</gene>
<dbReference type="InterPro" id="IPR050426">
    <property type="entry name" value="Glycosyltransferase_28"/>
</dbReference>
<feature type="domain" description="Glycosyltransferase family 28 N-terminal" evidence="2">
    <location>
        <begin position="3"/>
        <end position="64"/>
    </location>
</feature>
<dbReference type="Pfam" id="PF06722">
    <property type="entry name" value="EryCIII-like_C"/>
    <property type="match status" value="1"/>
</dbReference>
<evidence type="ECO:0000259" key="3">
    <source>
        <dbReference type="Pfam" id="PF06722"/>
    </source>
</evidence>
<accession>A0ABU2LDI9</accession>
<proteinExistence type="predicted"/>
<comment type="caution">
    <text evidence="4">The sequence shown here is derived from an EMBL/GenBank/DDBJ whole genome shotgun (WGS) entry which is preliminary data.</text>
</comment>
<dbReference type="Pfam" id="PF03033">
    <property type="entry name" value="Glyco_transf_28"/>
    <property type="match status" value="1"/>
</dbReference>